<sequence>MARRWLAARLGREPEGLRLGRSAHGRPVLELPAGWDCNWSHSGGLLAVVLGERMRVGIDIERERPRPRALELARRFFTPAEADWLAAHGPGDASRDFLRLWCAKEAVLKAHGRGLAFGLDRLEFRDRGGCLRLAACDPALGDPEAWRVLEVRPAPGFLGALAWFNSDAMPTPAGEARPGHTARP</sequence>
<dbReference type="EMBL" id="AVBH01000162">
    <property type="protein sequence ID" value="KGO97948.1"/>
    <property type="molecule type" value="Genomic_DNA"/>
</dbReference>
<feature type="domain" description="4'-phosphopantetheinyl transferase" evidence="3">
    <location>
        <begin position="55"/>
        <end position="127"/>
    </location>
</feature>
<comment type="caution">
    <text evidence="4">The sequence shown here is derived from an EMBL/GenBank/DDBJ whole genome shotgun (WGS) entry which is preliminary data.</text>
</comment>
<proteinExistence type="inferred from homology"/>
<evidence type="ECO:0000313" key="5">
    <source>
        <dbReference type="Proteomes" id="UP000030003"/>
    </source>
</evidence>
<dbReference type="STRING" id="1385515.GCA_000423325_01522"/>
<keyword evidence="2 4" id="KW-0808">Transferase</keyword>
<dbReference type="GO" id="GO:0008897">
    <property type="term" value="F:holo-[acyl-carrier-protein] synthase activity"/>
    <property type="evidence" value="ECO:0007669"/>
    <property type="project" value="InterPro"/>
</dbReference>
<dbReference type="GO" id="GO:0019878">
    <property type="term" value="P:lysine biosynthetic process via aminoadipic acid"/>
    <property type="evidence" value="ECO:0007669"/>
    <property type="project" value="TreeGrafter"/>
</dbReference>
<dbReference type="Pfam" id="PF01648">
    <property type="entry name" value="ACPS"/>
    <property type="match status" value="1"/>
</dbReference>
<organism evidence="4 5">
    <name type="scientific">Lysobacter defluvii IMMIB APB-9 = DSM 18482</name>
    <dbReference type="NCBI Taxonomy" id="1385515"/>
    <lineage>
        <taxon>Bacteria</taxon>
        <taxon>Pseudomonadati</taxon>
        <taxon>Pseudomonadota</taxon>
        <taxon>Gammaproteobacteria</taxon>
        <taxon>Lysobacterales</taxon>
        <taxon>Lysobacteraceae</taxon>
        <taxon>Novilysobacter</taxon>
    </lineage>
</organism>
<dbReference type="PANTHER" id="PTHR12215">
    <property type="entry name" value="PHOSPHOPANTETHEINE TRANSFERASE"/>
    <property type="match status" value="1"/>
</dbReference>
<comment type="similarity">
    <text evidence="1">Belongs to the P-Pant transferase superfamily. Gsp/Sfp/HetI/AcpT family.</text>
</comment>
<dbReference type="InterPro" id="IPR050559">
    <property type="entry name" value="P-Pant_transferase_sf"/>
</dbReference>
<name>A0A0A0M4Q0_9GAMM</name>
<evidence type="ECO:0000256" key="1">
    <source>
        <dbReference type="ARBA" id="ARBA00010990"/>
    </source>
</evidence>
<keyword evidence="5" id="KW-1185">Reference proteome</keyword>
<accession>A0A0A0M4Q0</accession>
<evidence type="ECO:0000313" key="4">
    <source>
        <dbReference type="EMBL" id="KGO97948.1"/>
    </source>
</evidence>
<dbReference type="SUPFAM" id="SSF56214">
    <property type="entry name" value="4'-phosphopantetheinyl transferase"/>
    <property type="match status" value="2"/>
</dbReference>
<reference evidence="4 5" key="1">
    <citation type="submission" date="2013-08" db="EMBL/GenBank/DDBJ databases">
        <title>Genomic analysis of Lysobacter defluvii.</title>
        <authorList>
            <person name="Wang Q."/>
            <person name="Wang G."/>
        </authorList>
    </citation>
    <scope>NUCLEOTIDE SEQUENCE [LARGE SCALE GENOMIC DNA]</scope>
    <source>
        <strain evidence="4 5">IMMIB APB-9</strain>
    </source>
</reference>
<dbReference type="GO" id="GO:0005829">
    <property type="term" value="C:cytosol"/>
    <property type="evidence" value="ECO:0007669"/>
    <property type="project" value="TreeGrafter"/>
</dbReference>
<dbReference type="InterPro" id="IPR008278">
    <property type="entry name" value="4-PPantetheinyl_Trfase_dom"/>
</dbReference>
<dbReference type="Gene3D" id="3.90.470.20">
    <property type="entry name" value="4'-phosphopantetheinyl transferase domain"/>
    <property type="match status" value="1"/>
</dbReference>
<gene>
    <name evidence="4" type="ORF">N791_04485</name>
</gene>
<dbReference type="GO" id="GO:0000287">
    <property type="term" value="F:magnesium ion binding"/>
    <property type="evidence" value="ECO:0007669"/>
    <property type="project" value="InterPro"/>
</dbReference>
<dbReference type="PANTHER" id="PTHR12215:SF10">
    <property type="entry name" value="L-AMINOADIPATE-SEMIALDEHYDE DEHYDROGENASE-PHOSPHOPANTETHEINYL TRANSFERASE"/>
    <property type="match status" value="1"/>
</dbReference>
<dbReference type="eggNOG" id="COG2091">
    <property type="taxonomic scope" value="Bacteria"/>
</dbReference>
<evidence type="ECO:0000259" key="3">
    <source>
        <dbReference type="Pfam" id="PF01648"/>
    </source>
</evidence>
<dbReference type="Proteomes" id="UP000030003">
    <property type="component" value="Unassembled WGS sequence"/>
</dbReference>
<protein>
    <submittedName>
        <fullName evidence="4">4-phosphopantetheinyl transferase</fullName>
    </submittedName>
</protein>
<dbReference type="AlphaFoldDB" id="A0A0A0M4Q0"/>
<evidence type="ECO:0000256" key="2">
    <source>
        <dbReference type="ARBA" id="ARBA00022679"/>
    </source>
</evidence>
<dbReference type="InterPro" id="IPR037143">
    <property type="entry name" value="4-PPantetheinyl_Trfase_dom_sf"/>
</dbReference>